<dbReference type="GO" id="GO:0003968">
    <property type="term" value="F:RNA-directed RNA polymerase activity"/>
    <property type="evidence" value="ECO:0007669"/>
    <property type="project" value="UniProtKB-KW"/>
</dbReference>
<accession>A0A8S5QFQ9</accession>
<protein>
    <submittedName>
        <fullName evidence="1">RNA-dependent RNA polymerase</fullName>
    </submittedName>
</protein>
<keyword evidence="1" id="KW-0548">Nucleotidyltransferase</keyword>
<dbReference type="EMBL" id="BK015651">
    <property type="protein sequence ID" value="DAE18095.1"/>
    <property type="molecule type" value="Genomic_DNA"/>
</dbReference>
<evidence type="ECO:0000313" key="1">
    <source>
        <dbReference type="EMBL" id="DAE18095.1"/>
    </source>
</evidence>
<keyword evidence="1" id="KW-0808">Transferase</keyword>
<organism evidence="1">
    <name type="scientific">Siphoviridae sp. ctEBu1</name>
    <dbReference type="NCBI Taxonomy" id="2825393"/>
    <lineage>
        <taxon>Viruses</taxon>
        <taxon>Duplodnaviria</taxon>
        <taxon>Heunggongvirae</taxon>
        <taxon>Uroviricota</taxon>
        <taxon>Caudoviricetes</taxon>
    </lineage>
</organism>
<proteinExistence type="predicted"/>
<name>A0A8S5QFQ9_9CAUD</name>
<reference evidence="1" key="1">
    <citation type="journal article" date="2021" name="Proc. Natl. Acad. Sci. U.S.A.">
        <title>A Catalog of Tens of Thousands of Viruses from Human Metagenomes Reveals Hidden Associations with Chronic Diseases.</title>
        <authorList>
            <person name="Tisza M.J."/>
            <person name="Buck C.B."/>
        </authorList>
    </citation>
    <scope>NUCLEOTIDE SEQUENCE</scope>
    <source>
        <strain evidence="1">CtEBu1</strain>
    </source>
</reference>
<keyword evidence="1" id="KW-0696">RNA-directed RNA polymerase</keyword>
<sequence>MTKTYLDVLTKRGIDLFLTEDKFEELRKFNPKTEYAIPGLMTPVFRSPKQHQIEVGKNSNLIADMCWYGATEAELMRAIKHGMVILDADKHHLDWRKSAEDFGIQELYQKYRRFNRKPKLTEREKLVITAYTGYVLEGTAGKVVDFVEEVLGHSIQTAEPPKVPVILEVHNALRGEFCEICRKHHIFNYI</sequence>